<dbReference type="Gene3D" id="3.30.1490.190">
    <property type="match status" value="1"/>
</dbReference>
<dbReference type="InterPro" id="IPR043135">
    <property type="entry name" value="Fur_C"/>
</dbReference>
<dbReference type="EMBL" id="JACIEK010000012">
    <property type="protein sequence ID" value="MBB3999819.1"/>
    <property type="molecule type" value="Genomic_DNA"/>
</dbReference>
<feature type="binding site" evidence="7">
    <location>
        <position position="83"/>
    </location>
    <ligand>
        <name>Zn(2+)</name>
        <dbReference type="ChEBI" id="CHEBI:29105"/>
    </ligand>
</feature>
<evidence type="ECO:0000313" key="8">
    <source>
        <dbReference type="EMBL" id="MBB3999819.1"/>
    </source>
</evidence>
<keyword evidence="9" id="KW-1185">Reference proteome</keyword>
<gene>
    <name evidence="8" type="ORF">GGR04_003689</name>
</gene>
<dbReference type="PANTHER" id="PTHR33202:SF6">
    <property type="entry name" value="ZINC UPTAKE REGULATION PROTEIN"/>
    <property type="match status" value="1"/>
</dbReference>
<dbReference type="Gene3D" id="1.10.10.10">
    <property type="entry name" value="Winged helix-like DNA-binding domain superfamily/Winged helix DNA-binding domain"/>
    <property type="match status" value="1"/>
</dbReference>
<comment type="similarity">
    <text evidence="1">Belongs to the Fur family.</text>
</comment>
<dbReference type="GO" id="GO:0005829">
    <property type="term" value="C:cytosol"/>
    <property type="evidence" value="ECO:0007669"/>
    <property type="project" value="TreeGrafter"/>
</dbReference>
<evidence type="ECO:0000256" key="2">
    <source>
        <dbReference type="ARBA" id="ARBA00022491"/>
    </source>
</evidence>
<keyword evidence="5" id="KW-0238">DNA-binding</keyword>
<keyword evidence="3 7" id="KW-0862">Zinc</keyword>
<dbReference type="PANTHER" id="PTHR33202">
    <property type="entry name" value="ZINC UPTAKE REGULATION PROTEIN"/>
    <property type="match status" value="1"/>
</dbReference>
<dbReference type="Proteomes" id="UP000542776">
    <property type="component" value="Unassembled WGS sequence"/>
</dbReference>
<sequence length="135" mass="14508">MTAKTIRNHELVYAALQASDAPMSAYDLLTALQGQGINAPLTIYRALDRLQREGRIHKLNSVKAYVACAHPGHGSSSTVFAICRDCGSAEELVQPEAVAALRREGEHHGFTADEASIELQGTCFTCRERAAGPQG</sequence>
<evidence type="ECO:0000313" key="9">
    <source>
        <dbReference type="Proteomes" id="UP000542776"/>
    </source>
</evidence>
<dbReference type="Pfam" id="PF01475">
    <property type="entry name" value="FUR"/>
    <property type="match status" value="1"/>
</dbReference>
<accession>A0A7W6H738</accession>
<proteinExistence type="inferred from homology"/>
<reference evidence="8 9" key="1">
    <citation type="submission" date="2020-08" db="EMBL/GenBank/DDBJ databases">
        <title>Genomic Encyclopedia of Type Strains, Phase IV (KMG-IV): sequencing the most valuable type-strain genomes for metagenomic binning, comparative biology and taxonomic classification.</title>
        <authorList>
            <person name="Goeker M."/>
        </authorList>
    </citation>
    <scope>NUCLEOTIDE SEQUENCE [LARGE SCALE GENOMIC DNA]</scope>
    <source>
        <strain evidence="8 9">DSM 102238</strain>
    </source>
</reference>
<dbReference type="GO" id="GO:0000976">
    <property type="term" value="F:transcription cis-regulatory region binding"/>
    <property type="evidence" value="ECO:0007669"/>
    <property type="project" value="TreeGrafter"/>
</dbReference>
<dbReference type="GO" id="GO:0008270">
    <property type="term" value="F:zinc ion binding"/>
    <property type="evidence" value="ECO:0007669"/>
    <property type="project" value="TreeGrafter"/>
</dbReference>
<name>A0A7W6H738_9HYPH</name>
<comment type="cofactor">
    <cofactor evidence="7">
        <name>Zn(2+)</name>
        <dbReference type="ChEBI" id="CHEBI:29105"/>
    </cofactor>
    <text evidence="7">Binds 1 zinc ion per subunit.</text>
</comment>
<keyword evidence="7" id="KW-0479">Metal-binding</keyword>
<keyword evidence="6" id="KW-0804">Transcription</keyword>
<dbReference type="InterPro" id="IPR002481">
    <property type="entry name" value="FUR"/>
</dbReference>
<feature type="binding site" evidence="7">
    <location>
        <position position="123"/>
    </location>
    <ligand>
        <name>Zn(2+)</name>
        <dbReference type="ChEBI" id="CHEBI:29105"/>
    </ligand>
</feature>
<feature type="binding site" evidence="7">
    <location>
        <position position="126"/>
    </location>
    <ligand>
        <name>Zn(2+)</name>
        <dbReference type="ChEBI" id="CHEBI:29105"/>
    </ligand>
</feature>
<dbReference type="GO" id="GO:0045892">
    <property type="term" value="P:negative regulation of DNA-templated transcription"/>
    <property type="evidence" value="ECO:0007669"/>
    <property type="project" value="TreeGrafter"/>
</dbReference>
<evidence type="ECO:0000256" key="7">
    <source>
        <dbReference type="PIRSR" id="PIRSR602481-1"/>
    </source>
</evidence>
<dbReference type="RefSeq" id="WP_183201327.1">
    <property type="nucleotide sequence ID" value="NZ_JACIEK010000012.1"/>
</dbReference>
<dbReference type="GO" id="GO:1900376">
    <property type="term" value="P:regulation of secondary metabolite biosynthetic process"/>
    <property type="evidence" value="ECO:0007669"/>
    <property type="project" value="TreeGrafter"/>
</dbReference>
<comment type="caution">
    <text evidence="8">The sequence shown here is derived from an EMBL/GenBank/DDBJ whole genome shotgun (WGS) entry which is preliminary data.</text>
</comment>
<evidence type="ECO:0000256" key="3">
    <source>
        <dbReference type="ARBA" id="ARBA00022833"/>
    </source>
</evidence>
<keyword evidence="4" id="KW-0805">Transcription regulation</keyword>
<feature type="binding site" evidence="7">
    <location>
        <position position="86"/>
    </location>
    <ligand>
        <name>Zn(2+)</name>
        <dbReference type="ChEBI" id="CHEBI:29105"/>
    </ligand>
</feature>
<dbReference type="SUPFAM" id="SSF46785">
    <property type="entry name" value="Winged helix' DNA-binding domain"/>
    <property type="match status" value="1"/>
</dbReference>
<dbReference type="AlphaFoldDB" id="A0A7W6H738"/>
<protein>
    <submittedName>
        <fullName evidence="8">Fur family zinc uptake transcriptional regulator</fullName>
    </submittedName>
</protein>
<dbReference type="InterPro" id="IPR036390">
    <property type="entry name" value="WH_DNA-bd_sf"/>
</dbReference>
<dbReference type="GO" id="GO:0003700">
    <property type="term" value="F:DNA-binding transcription factor activity"/>
    <property type="evidence" value="ECO:0007669"/>
    <property type="project" value="InterPro"/>
</dbReference>
<dbReference type="InterPro" id="IPR036388">
    <property type="entry name" value="WH-like_DNA-bd_sf"/>
</dbReference>
<evidence type="ECO:0000256" key="4">
    <source>
        <dbReference type="ARBA" id="ARBA00023015"/>
    </source>
</evidence>
<evidence type="ECO:0000256" key="6">
    <source>
        <dbReference type="ARBA" id="ARBA00023163"/>
    </source>
</evidence>
<organism evidence="8 9">
    <name type="scientific">Aureimonas pseudogalii</name>
    <dbReference type="NCBI Taxonomy" id="1744844"/>
    <lineage>
        <taxon>Bacteria</taxon>
        <taxon>Pseudomonadati</taxon>
        <taxon>Pseudomonadota</taxon>
        <taxon>Alphaproteobacteria</taxon>
        <taxon>Hyphomicrobiales</taxon>
        <taxon>Aurantimonadaceae</taxon>
        <taxon>Aureimonas</taxon>
    </lineage>
</organism>
<evidence type="ECO:0000256" key="5">
    <source>
        <dbReference type="ARBA" id="ARBA00023125"/>
    </source>
</evidence>
<evidence type="ECO:0000256" key="1">
    <source>
        <dbReference type="ARBA" id="ARBA00007957"/>
    </source>
</evidence>
<keyword evidence="2" id="KW-0678">Repressor</keyword>